<evidence type="ECO:0000256" key="7">
    <source>
        <dbReference type="ARBA" id="ARBA00023002"/>
    </source>
</evidence>
<reference evidence="21" key="2">
    <citation type="submission" date="2025-08" db="UniProtKB">
        <authorList>
            <consortium name="RefSeq"/>
        </authorList>
    </citation>
    <scope>IDENTIFICATION</scope>
    <source>
        <tissue evidence="21">Leaf</tissue>
    </source>
</reference>
<evidence type="ECO:0000256" key="10">
    <source>
        <dbReference type="ARBA" id="ARBA00038933"/>
    </source>
</evidence>
<dbReference type="InterPro" id="IPR006626">
    <property type="entry name" value="PbH1"/>
</dbReference>
<evidence type="ECO:0000256" key="16">
    <source>
        <dbReference type="PROSITE-ProRule" id="PRU10052"/>
    </source>
</evidence>
<evidence type="ECO:0000259" key="19">
    <source>
        <dbReference type="SMART" id="SM00829"/>
    </source>
</evidence>
<dbReference type="GO" id="GO:0071555">
    <property type="term" value="P:cell wall organization"/>
    <property type="evidence" value="ECO:0007669"/>
    <property type="project" value="UniProtKB-KW"/>
</dbReference>
<evidence type="ECO:0000256" key="11">
    <source>
        <dbReference type="ARBA" id="ARBA00043142"/>
    </source>
</evidence>
<dbReference type="GO" id="GO:0047911">
    <property type="term" value="F:galacturan 1,4-alpha-galacturonidase activity"/>
    <property type="evidence" value="ECO:0007669"/>
    <property type="project" value="UniProtKB-EC"/>
</dbReference>
<dbReference type="InterPro" id="IPR011032">
    <property type="entry name" value="GroES-like_sf"/>
</dbReference>
<dbReference type="Gene3D" id="2.160.20.10">
    <property type="entry name" value="Single-stranded right-handed beta-helix, Pectin lyase-like"/>
    <property type="match status" value="1"/>
</dbReference>
<accession>A0A6P5FEM2</accession>
<dbReference type="Pfam" id="PF00107">
    <property type="entry name" value="ADH_zinc_N"/>
    <property type="match status" value="1"/>
</dbReference>
<dbReference type="InterPro" id="IPR013149">
    <property type="entry name" value="ADH-like_C"/>
</dbReference>
<evidence type="ECO:0000256" key="9">
    <source>
        <dbReference type="ARBA" id="ARBA00023316"/>
    </source>
</evidence>
<reference evidence="20" key="1">
    <citation type="journal article" date="2015" name="Nat. Genet.">
        <title>The pineapple genome and the evolution of CAM photosynthesis.</title>
        <authorList>
            <person name="Ming R."/>
            <person name="VanBuren R."/>
            <person name="Wai C.M."/>
            <person name="Tang H."/>
            <person name="Schatz M.C."/>
            <person name="Bowers J.E."/>
            <person name="Lyons E."/>
            <person name="Wang M.L."/>
            <person name="Chen J."/>
            <person name="Biggers E."/>
            <person name="Zhang J."/>
            <person name="Huang L."/>
            <person name="Zhang L."/>
            <person name="Miao W."/>
            <person name="Zhang J."/>
            <person name="Ye Z."/>
            <person name="Miao C."/>
            <person name="Lin Z."/>
            <person name="Wang H."/>
            <person name="Zhou H."/>
            <person name="Yim W.C."/>
            <person name="Priest H.D."/>
            <person name="Zheng C."/>
            <person name="Woodhouse M."/>
            <person name="Edger P.P."/>
            <person name="Guyot R."/>
            <person name="Guo H.B."/>
            <person name="Guo H."/>
            <person name="Zheng G."/>
            <person name="Singh R."/>
            <person name="Sharma A."/>
            <person name="Min X."/>
            <person name="Zheng Y."/>
            <person name="Lee H."/>
            <person name="Gurtowski J."/>
            <person name="Sedlazeck F.J."/>
            <person name="Harkess A."/>
            <person name="McKain M.R."/>
            <person name="Liao Z."/>
            <person name="Fang J."/>
            <person name="Liu J."/>
            <person name="Zhang X."/>
            <person name="Zhang Q."/>
            <person name="Hu W."/>
            <person name="Qin Y."/>
            <person name="Wang K."/>
            <person name="Chen L.Y."/>
            <person name="Shirley N."/>
            <person name="Lin Y.R."/>
            <person name="Liu L.Y."/>
            <person name="Hernandez A.G."/>
            <person name="Wright C.L."/>
            <person name="Bulone V."/>
            <person name="Tuskan G.A."/>
            <person name="Heath K."/>
            <person name="Zee F."/>
            <person name="Moore P.H."/>
            <person name="Sunkar R."/>
            <person name="Leebens-Mack J.H."/>
            <person name="Mockler T."/>
            <person name="Bennetzen J.L."/>
            <person name="Freeling M."/>
            <person name="Sankoff D."/>
            <person name="Paterson A.H."/>
            <person name="Zhu X."/>
            <person name="Yang X."/>
            <person name="Smith J.A."/>
            <person name="Cushman J.C."/>
            <person name="Paull R.E."/>
            <person name="Yu Q."/>
        </authorList>
    </citation>
    <scope>NUCLEOTIDE SEQUENCE [LARGE SCALE GENOMIC DNA]</scope>
    <source>
        <strain evidence="20">cv. F153</strain>
    </source>
</reference>
<dbReference type="InterPro" id="IPR020843">
    <property type="entry name" value="ER"/>
</dbReference>
<comment type="catalytic activity">
    <reaction evidence="12">
        <text>[(1-&gt;4)-alpha-D-galacturonosyl](n) + H2O = alpha-D-galacturonate + [(1-&gt;4)-alpha-D-galacturonosyl](n-1)</text>
        <dbReference type="Rhea" id="RHEA:14117"/>
        <dbReference type="Rhea" id="RHEA-COMP:14570"/>
        <dbReference type="Rhea" id="RHEA-COMP:14572"/>
        <dbReference type="ChEBI" id="CHEBI:15377"/>
        <dbReference type="ChEBI" id="CHEBI:58658"/>
        <dbReference type="ChEBI" id="CHEBI:140523"/>
        <dbReference type="EC" id="3.2.1.67"/>
    </reaction>
</comment>
<evidence type="ECO:0000256" key="14">
    <source>
        <dbReference type="ARBA" id="ARBA00068298"/>
    </source>
</evidence>
<dbReference type="SMART" id="SM00829">
    <property type="entry name" value="PKS_ER"/>
    <property type="match status" value="1"/>
</dbReference>
<dbReference type="RefSeq" id="XP_020094047.1">
    <property type="nucleotide sequence ID" value="XM_020238458.1"/>
</dbReference>
<keyword evidence="8 17" id="KW-0326">Glycosidase</keyword>
<dbReference type="Pfam" id="PF00295">
    <property type="entry name" value="Glyco_hydro_28"/>
    <property type="match status" value="1"/>
</dbReference>
<dbReference type="SUPFAM" id="SSF51126">
    <property type="entry name" value="Pectin lyase-like"/>
    <property type="match status" value="1"/>
</dbReference>
<evidence type="ECO:0000256" key="12">
    <source>
        <dbReference type="ARBA" id="ARBA00048766"/>
    </source>
</evidence>
<dbReference type="Gene3D" id="3.40.50.720">
    <property type="entry name" value="NAD(P)-binding Rossmann-like Domain"/>
    <property type="match status" value="1"/>
</dbReference>
<dbReference type="GeneID" id="109714028"/>
<comment type="subunit">
    <text evidence="3">Homodimer.</text>
</comment>
<keyword evidence="4" id="KW-0134">Cell wall</keyword>
<proteinExistence type="inferred from homology"/>
<keyword evidence="7" id="KW-0560">Oxidoreductase</keyword>
<keyword evidence="20" id="KW-1185">Reference proteome</keyword>
<evidence type="ECO:0000256" key="6">
    <source>
        <dbReference type="ARBA" id="ARBA00022801"/>
    </source>
</evidence>
<feature type="signal peptide" evidence="18">
    <location>
        <begin position="1"/>
        <end position="24"/>
    </location>
</feature>
<dbReference type="GO" id="GO:0004650">
    <property type="term" value="F:polygalacturonase activity"/>
    <property type="evidence" value="ECO:0007669"/>
    <property type="project" value="InterPro"/>
</dbReference>
<protein>
    <recommendedName>
        <fullName evidence="14">Exopolygalacturonase</fullName>
        <ecNumber evidence="10">3.2.1.67</ecNumber>
    </recommendedName>
    <alternativeName>
        <fullName evidence="11">Galacturan 1,4-alpha-galacturonidase</fullName>
    </alternativeName>
    <alternativeName>
        <fullName evidence="15">Pectinase</fullName>
    </alternativeName>
</protein>
<evidence type="ECO:0000313" key="21">
    <source>
        <dbReference type="RefSeq" id="XP_020094047.1"/>
    </source>
</evidence>
<gene>
    <name evidence="21" type="primary">LOC109714028</name>
</gene>
<evidence type="ECO:0000256" key="18">
    <source>
        <dbReference type="SAM" id="SignalP"/>
    </source>
</evidence>
<evidence type="ECO:0000256" key="2">
    <source>
        <dbReference type="ARBA" id="ARBA00008834"/>
    </source>
</evidence>
<name>A0A6P5FEM2_ANACO</name>
<dbReference type="GO" id="GO:0005975">
    <property type="term" value="P:carbohydrate metabolic process"/>
    <property type="evidence" value="ECO:0007669"/>
    <property type="project" value="InterPro"/>
</dbReference>
<comment type="function">
    <text evidence="13">May function in depolymerizing pectin during pollen development, germination, and tube growth. Acts as an exo-polygalacturonase.</text>
</comment>
<dbReference type="Pfam" id="PF16884">
    <property type="entry name" value="ADH_N_2"/>
    <property type="match status" value="1"/>
</dbReference>
<evidence type="ECO:0000256" key="13">
    <source>
        <dbReference type="ARBA" id="ARBA00057651"/>
    </source>
</evidence>
<dbReference type="PROSITE" id="PS00502">
    <property type="entry name" value="POLYGALACTURONASE"/>
    <property type="match status" value="1"/>
</dbReference>
<evidence type="ECO:0000256" key="1">
    <source>
        <dbReference type="ARBA" id="ARBA00004191"/>
    </source>
</evidence>
<keyword evidence="6 17" id="KW-0378">Hydrolase</keyword>
<dbReference type="InterPro" id="IPR000743">
    <property type="entry name" value="Glyco_hydro_28"/>
</dbReference>
<keyword evidence="5" id="KW-0964">Secreted</keyword>
<dbReference type="PANTHER" id="PTHR43205:SF35">
    <property type="entry name" value="ZINC-BINDING DEHYDROGENASE FAMILY PROTEIN"/>
    <property type="match status" value="1"/>
</dbReference>
<dbReference type="CDD" id="cd08295">
    <property type="entry name" value="double_bond_reductase_like"/>
    <property type="match status" value="1"/>
</dbReference>
<dbReference type="AlphaFoldDB" id="A0A6P5FEM2"/>
<dbReference type="InterPro" id="IPR036291">
    <property type="entry name" value="NAD(P)-bd_dom_sf"/>
</dbReference>
<evidence type="ECO:0000256" key="17">
    <source>
        <dbReference type="RuleBase" id="RU361169"/>
    </source>
</evidence>
<evidence type="ECO:0000256" key="8">
    <source>
        <dbReference type="ARBA" id="ARBA00023295"/>
    </source>
</evidence>
<comment type="similarity">
    <text evidence="2 17">Belongs to the glycosyl hydrolase 28 family.</text>
</comment>
<keyword evidence="9" id="KW-0961">Cell wall biogenesis/degradation</keyword>
<dbReference type="SUPFAM" id="SSF51735">
    <property type="entry name" value="NAD(P)-binding Rossmann-fold domains"/>
    <property type="match status" value="1"/>
</dbReference>
<organism evidence="20 21">
    <name type="scientific">Ananas comosus</name>
    <name type="common">Pineapple</name>
    <name type="synonym">Ananas ananas</name>
    <dbReference type="NCBI Taxonomy" id="4615"/>
    <lineage>
        <taxon>Eukaryota</taxon>
        <taxon>Viridiplantae</taxon>
        <taxon>Streptophyta</taxon>
        <taxon>Embryophyta</taxon>
        <taxon>Tracheophyta</taxon>
        <taxon>Spermatophyta</taxon>
        <taxon>Magnoliopsida</taxon>
        <taxon>Liliopsida</taxon>
        <taxon>Poales</taxon>
        <taxon>Bromeliaceae</taxon>
        <taxon>Bromelioideae</taxon>
        <taxon>Ananas</taxon>
    </lineage>
</organism>
<evidence type="ECO:0000256" key="4">
    <source>
        <dbReference type="ARBA" id="ARBA00022512"/>
    </source>
</evidence>
<dbReference type="SMART" id="SM00710">
    <property type="entry name" value="PbH1"/>
    <property type="match status" value="6"/>
</dbReference>
<dbReference type="FunFam" id="3.40.50.720:FF:000121">
    <property type="entry name" value="Prostaglandin reductase 2"/>
    <property type="match status" value="1"/>
</dbReference>
<dbReference type="OrthoDB" id="809632at2759"/>
<evidence type="ECO:0000256" key="3">
    <source>
        <dbReference type="ARBA" id="ARBA00011738"/>
    </source>
</evidence>
<dbReference type="Proteomes" id="UP000515123">
    <property type="component" value="Linkage group 1"/>
</dbReference>
<dbReference type="InterPro" id="IPR012334">
    <property type="entry name" value="Pectin_lyas_fold"/>
</dbReference>
<dbReference type="InterPro" id="IPR045010">
    <property type="entry name" value="MDR_fam"/>
</dbReference>
<evidence type="ECO:0000256" key="15">
    <source>
        <dbReference type="ARBA" id="ARBA00083621"/>
    </source>
</evidence>
<dbReference type="SUPFAM" id="SSF50129">
    <property type="entry name" value="GroES-like"/>
    <property type="match status" value="1"/>
</dbReference>
<dbReference type="EC" id="3.2.1.67" evidence="10"/>
<feature type="chain" id="PRO_5027893131" description="Exopolygalacturonase" evidence="18">
    <location>
        <begin position="25"/>
        <end position="764"/>
    </location>
</feature>
<dbReference type="InterPro" id="IPR011050">
    <property type="entry name" value="Pectin_lyase_fold/virulence"/>
</dbReference>
<dbReference type="PANTHER" id="PTHR43205">
    <property type="entry name" value="PROSTAGLANDIN REDUCTASE"/>
    <property type="match status" value="1"/>
</dbReference>
<dbReference type="Gene3D" id="3.90.180.10">
    <property type="entry name" value="Medium-chain alcohol dehydrogenases, catalytic domain"/>
    <property type="match status" value="1"/>
</dbReference>
<keyword evidence="18" id="KW-0732">Signal</keyword>
<dbReference type="InterPro" id="IPR041694">
    <property type="entry name" value="ADH_N_2"/>
</dbReference>
<feature type="active site" evidence="16">
    <location>
        <position position="241"/>
    </location>
</feature>
<sequence>MASQNSFCMKQFLVLLSLFHVSNAVVVYNVQNYGARPDGRTDSARPFHRAWADACGSSRPATVHVPTGNYLLGLATFSGPCENTAVEFWVEGTIVAPSGYTGLGSSGHWITFSNVDGLLISGGTLDGRGAALWRCKHAGNNCPTGAASLTISDSRNVKINGLTSMNSELFHVVILGCTGVSVRGIDIVAPGNSPNTDGIHVQKSTGVTIVQATIKTGDDCISIGPHTTNLWIERVICGPGHGISIGSLGKDQGGAEAGGVSNVTVTTTVFSGTQNGLRIKTWGTSVPGYVRDVVFTNAVMNNVENPIIIDQNYCPNSKGCPNQSSNIKISDVTYSDIHGTSATPVAVNFDCSSSNPCSGISLQDIKLTYPVQRAQSYCKHAYGTSSGFVVPPTPLNPASVSFSTFPQKLDRATMAEAAEVSNTKVVFKGFIEGAPKEEDMEVAVGAAALKVPAAAAAAAEGGGAVLVKNLYLSCDPYMRGRMRENYNSYIPPFQPGSVVEGFGVSRVVDSTNPNFRVGDLVSGLTGWEEYSLVLKADQLRKIQVDDVPLSYHVGLLGMPGFTAYAGFYEVCSPKKGDFVFVSAASGAVGQLVGQLAKLHGCYVVGSAGTNEKVELLKNKLGFDEAFNYKESDLNLALKRYFPHGIDIYFDNVGGEMLDAALLNMRLHGRIAVCGMISYHGASETTGIRNLFCLITKRVRMQGFLQSDYLHLLPEFLDRMAGYYREGKIVYIEDMSHGLENAPAAFVGLFSGKNVGKKVVCVSRE</sequence>
<feature type="domain" description="Enoyl reductase (ER)" evidence="19">
    <location>
        <begin position="445"/>
        <end position="759"/>
    </location>
</feature>
<comment type="subcellular location">
    <subcellularLocation>
        <location evidence="1">Secreted</location>
        <location evidence="1">Cell wall</location>
    </subcellularLocation>
</comment>
<evidence type="ECO:0000256" key="5">
    <source>
        <dbReference type="ARBA" id="ARBA00022525"/>
    </source>
</evidence>
<dbReference type="GO" id="GO:0016628">
    <property type="term" value="F:oxidoreductase activity, acting on the CH-CH group of donors, NAD or NADP as acceptor"/>
    <property type="evidence" value="ECO:0007669"/>
    <property type="project" value="InterPro"/>
</dbReference>
<dbReference type="FunFam" id="2.160.20.10:FF:000004">
    <property type="entry name" value="Pectin lyase-like superfamily protein"/>
    <property type="match status" value="1"/>
</dbReference>
<evidence type="ECO:0000313" key="20">
    <source>
        <dbReference type="Proteomes" id="UP000515123"/>
    </source>
</evidence>